<keyword evidence="3" id="KW-1185">Reference proteome</keyword>
<feature type="region of interest" description="Disordered" evidence="1">
    <location>
        <begin position="1"/>
        <end position="34"/>
    </location>
</feature>
<comment type="caution">
    <text evidence="2">The sequence shown here is derived from an EMBL/GenBank/DDBJ whole genome shotgun (WGS) entry which is preliminary data.</text>
</comment>
<dbReference type="OrthoDB" id="2628807at2759"/>
<feature type="compositionally biased region" description="Basic residues" evidence="1">
    <location>
        <begin position="17"/>
        <end position="30"/>
    </location>
</feature>
<feature type="compositionally biased region" description="Polar residues" evidence="1">
    <location>
        <begin position="1"/>
        <end position="10"/>
    </location>
</feature>
<dbReference type="AlphaFoldDB" id="A0A4R0R3Y8"/>
<accession>A0A4R0R3Y8</accession>
<organism evidence="2 3">
    <name type="scientific">Steccherinum ochraceum</name>
    <dbReference type="NCBI Taxonomy" id="92696"/>
    <lineage>
        <taxon>Eukaryota</taxon>
        <taxon>Fungi</taxon>
        <taxon>Dikarya</taxon>
        <taxon>Basidiomycota</taxon>
        <taxon>Agaricomycotina</taxon>
        <taxon>Agaricomycetes</taxon>
        <taxon>Polyporales</taxon>
        <taxon>Steccherinaceae</taxon>
        <taxon>Steccherinum</taxon>
    </lineage>
</organism>
<protein>
    <submittedName>
        <fullName evidence="2">Uncharacterized protein</fullName>
    </submittedName>
</protein>
<sequence>MSSVTIVASSSKEKKETRRARKPYARKPKQKKEDETHIELAVLGRIPRRVPKVPYSALANDILNRKNMRDCLLIQCKRFHPNIKPRHDFDILVLTTQGYSQNADEDKFYEWSDRAMDQQIPGGMFHPLEKPDDAAKQRYIQGLGTFMEGPPDATGLKPVESEPDMHIRPLPNCGFSLRLWGRFLEEKREYCLDFIDKTTSEPVNTPKGYELWTVPNKRAPWLPSGNMKLESMEQIIGYDPEQIPPGEEKYQLLEGTPCRLIRPGSKSVYFEVPIRSRPAEDIDEEEWDFPFNLLQKEKETRRTRKPYERKEKQTQTDSTKYMNHRMLGRVPRRVPKVPYSALANDVLNRKNMRDCLRIQCKRFHPDIILLHDWDIVVLTMRGFRQDMQQEQFYEWADKVIEEEIPPAMFHGEKHPSDAVKQKYIEGFRDFMEGPPSATGIKPVAGEPDLHIRAIPDSNYSLRMWGRFLETNHQYCLDFFDNVSCEPVNVPDGYELWRTQWKVSESPVVPAWRRGVFGAVPITITGPPSERSDTEAPNSIKVLYVQSTTHSQFYIRGNRSHAIYIEVNTICEKEEVRRKSKPYERKQSKRKTKVDDSKYVCVGAFGMLARRKARVPYSALATEILNRKNTRDCLLILCKRYYPGIEPRHDFDIWALTQKRFNEDDNRFYAWADKDLDDQIVWVQHEGRDRDAVRREFIEGFRDFMEGPPILKGIKPAPGEDDVHIQRLPDCRYSVRLWGRFMEADREYCLDFIDNTTGEPVNVPEGYELWTVPYKRAPWIPSGNVRLSTVERSFGSNPEDISPDEEKYILLEGTACRLVRPGLKNIYFEVPVRERPLEEVDEIEISFSSRKPS</sequence>
<evidence type="ECO:0000313" key="3">
    <source>
        <dbReference type="Proteomes" id="UP000292702"/>
    </source>
</evidence>
<dbReference type="EMBL" id="RWJN01000414">
    <property type="protein sequence ID" value="TCD61970.1"/>
    <property type="molecule type" value="Genomic_DNA"/>
</dbReference>
<dbReference type="Proteomes" id="UP000292702">
    <property type="component" value="Unassembled WGS sequence"/>
</dbReference>
<name>A0A4R0R3Y8_9APHY</name>
<evidence type="ECO:0000256" key="1">
    <source>
        <dbReference type="SAM" id="MobiDB-lite"/>
    </source>
</evidence>
<gene>
    <name evidence="2" type="ORF">EIP91_007656</name>
</gene>
<evidence type="ECO:0000313" key="2">
    <source>
        <dbReference type="EMBL" id="TCD61970.1"/>
    </source>
</evidence>
<proteinExistence type="predicted"/>
<reference evidence="2 3" key="1">
    <citation type="submission" date="2018-11" db="EMBL/GenBank/DDBJ databases">
        <title>Genome assembly of Steccherinum ochraceum LE-BIN_3174, the white-rot fungus of the Steccherinaceae family (The Residual Polyporoid clade, Polyporales, Basidiomycota).</title>
        <authorList>
            <person name="Fedorova T.V."/>
            <person name="Glazunova O.A."/>
            <person name="Landesman E.O."/>
            <person name="Moiseenko K.V."/>
            <person name="Psurtseva N.V."/>
            <person name="Savinova O.S."/>
            <person name="Shakhova N.V."/>
            <person name="Tyazhelova T.V."/>
            <person name="Vasina D.V."/>
        </authorList>
    </citation>
    <scope>NUCLEOTIDE SEQUENCE [LARGE SCALE GENOMIC DNA]</scope>
    <source>
        <strain evidence="2 3">LE-BIN_3174</strain>
    </source>
</reference>